<dbReference type="SUPFAM" id="SSF53448">
    <property type="entry name" value="Nucleotide-diphospho-sugar transferases"/>
    <property type="match status" value="1"/>
</dbReference>
<dbReference type="Proteomes" id="UP001138540">
    <property type="component" value="Unassembled WGS sequence"/>
</dbReference>
<dbReference type="Gene3D" id="3.90.550.10">
    <property type="entry name" value="Spore Coat Polysaccharide Biosynthesis Protein SpsA, Chain A"/>
    <property type="match status" value="1"/>
</dbReference>
<organism evidence="1 2">
    <name type="scientific">Sphingobium lignivorans</name>
    <dbReference type="NCBI Taxonomy" id="2735886"/>
    <lineage>
        <taxon>Bacteria</taxon>
        <taxon>Pseudomonadati</taxon>
        <taxon>Pseudomonadota</taxon>
        <taxon>Alphaproteobacteria</taxon>
        <taxon>Sphingomonadales</taxon>
        <taxon>Sphingomonadaceae</taxon>
        <taxon>Sphingobium</taxon>
    </lineage>
</organism>
<proteinExistence type="predicted"/>
<dbReference type="RefSeq" id="WP_184156010.1">
    <property type="nucleotide sequence ID" value="NZ_JACHKA010000001.1"/>
</dbReference>
<dbReference type="PANTHER" id="PTHR43179:SF7">
    <property type="entry name" value="RHAMNOSYLTRANSFERASE WBBL"/>
    <property type="match status" value="1"/>
</dbReference>
<sequence>MNGHARLKPDISVIIVNYRTADLAIAAVESVLARAHGGRSVDVHLIDNGSAGDDGETLRAAHEAKQWDGRVTLHLESENHGFGRGNNVVLEALARRPDPPSYVFLLNPDARLDNEAIDILATFLDDTPSAAAAGASVVRPDGERVTAAFRFPGAASEFATACGLGFVSRLLRDSHVAMPADLSRQPVDWVTGAGFMMRFDALRQVGFFDPDFFLYFEETELLWRLRKTGHAIWYVPEARVVHVAGAATGMKGGRVQDRPQPGYWYDSWRLYHVKTRGRTGARLVALARLGGALVNVLQNGLRGRGATLPARFFPDFGRFVLTPLFLGDPLLARPDGKTVRAPR</sequence>
<evidence type="ECO:0000313" key="2">
    <source>
        <dbReference type="Proteomes" id="UP001138540"/>
    </source>
</evidence>
<dbReference type="EMBL" id="JACHKA010000001">
    <property type="protein sequence ID" value="MBB5987465.1"/>
    <property type="molecule type" value="Genomic_DNA"/>
</dbReference>
<evidence type="ECO:0000313" key="1">
    <source>
        <dbReference type="EMBL" id="MBB5987465.1"/>
    </source>
</evidence>
<gene>
    <name evidence="1" type="ORF">HNP60_003439</name>
</gene>
<evidence type="ECO:0008006" key="3">
    <source>
        <dbReference type="Google" id="ProtNLM"/>
    </source>
</evidence>
<dbReference type="InterPro" id="IPR029044">
    <property type="entry name" value="Nucleotide-diphossugar_trans"/>
</dbReference>
<name>A0ABR6NJK7_9SPHN</name>
<dbReference type="PANTHER" id="PTHR43179">
    <property type="entry name" value="RHAMNOSYLTRANSFERASE WBBL"/>
    <property type="match status" value="1"/>
</dbReference>
<reference evidence="1 2" key="1">
    <citation type="submission" date="2020-08" db="EMBL/GenBank/DDBJ databases">
        <title>Exploring microbial biodiversity for novel pathways involved in the catabolism of aromatic compounds derived from lignin.</title>
        <authorList>
            <person name="Elkins J."/>
        </authorList>
    </citation>
    <scope>NUCLEOTIDE SEQUENCE [LARGE SCALE GENOMIC DNA]</scope>
    <source>
        <strain evidence="1 2">B1D3A</strain>
    </source>
</reference>
<protein>
    <recommendedName>
        <fullName evidence="3">Glycosyltransferase family 2 protein</fullName>
    </recommendedName>
</protein>
<comment type="caution">
    <text evidence="1">The sequence shown here is derived from an EMBL/GenBank/DDBJ whole genome shotgun (WGS) entry which is preliminary data.</text>
</comment>
<keyword evidence="2" id="KW-1185">Reference proteome</keyword>
<dbReference type="CDD" id="cd04186">
    <property type="entry name" value="GT_2_like_c"/>
    <property type="match status" value="1"/>
</dbReference>
<accession>A0ABR6NJK7</accession>
<dbReference type="Pfam" id="PF13641">
    <property type="entry name" value="Glyco_tranf_2_3"/>
    <property type="match status" value="1"/>
</dbReference>